<evidence type="ECO:0000256" key="1">
    <source>
        <dbReference type="SAM" id="SignalP"/>
    </source>
</evidence>
<accession>A0A9N9ML38</accession>
<evidence type="ECO:0000313" key="3">
    <source>
        <dbReference type="Proteomes" id="UP001152799"/>
    </source>
</evidence>
<proteinExistence type="predicted"/>
<sequence length="108" mass="12309">MEFKVPLFLCFTSLLCASRGAAIIERQEIDESTNNSTESSTTVAATTTVQSTDTVEIELWPLCDFPLWPIEIWEDPVSIEDIDPEPEYVELLPLDPIVWPEFEPVFYP</sequence>
<gene>
    <name evidence="2" type="ORF">CEUTPL_LOCUS6488</name>
</gene>
<protein>
    <submittedName>
        <fullName evidence="2">Uncharacterized protein</fullName>
    </submittedName>
</protein>
<evidence type="ECO:0000313" key="2">
    <source>
        <dbReference type="EMBL" id="CAG9765888.1"/>
    </source>
</evidence>
<reference evidence="2" key="1">
    <citation type="submission" date="2022-01" db="EMBL/GenBank/DDBJ databases">
        <authorList>
            <person name="King R."/>
        </authorList>
    </citation>
    <scope>NUCLEOTIDE SEQUENCE</scope>
</reference>
<name>A0A9N9ML38_9CUCU</name>
<dbReference type="AlphaFoldDB" id="A0A9N9ML38"/>
<organism evidence="2 3">
    <name type="scientific">Ceutorhynchus assimilis</name>
    <name type="common">cabbage seed weevil</name>
    <dbReference type="NCBI Taxonomy" id="467358"/>
    <lineage>
        <taxon>Eukaryota</taxon>
        <taxon>Metazoa</taxon>
        <taxon>Ecdysozoa</taxon>
        <taxon>Arthropoda</taxon>
        <taxon>Hexapoda</taxon>
        <taxon>Insecta</taxon>
        <taxon>Pterygota</taxon>
        <taxon>Neoptera</taxon>
        <taxon>Endopterygota</taxon>
        <taxon>Coleoptera</taxon>
        <taxon>Polyphaga</taxon>
        <taxon>Cucujiformia</taxon>
        <taxon>Curculionidae</taxon>
        <taxon>Ceutorhynchinae</taxon>
        <taxon>Ceutorhynchus</taxon>
    </lineage>
</organism>
<dbReference type="EMBL" id="OU892279">
    <property type="protein sequence ID" value="CAG9765888.1"/>
    <property type="molecule type" value="Genomic_DNA"/>
</dbReference>
<keyword evidence="3" id="KW-1185">Reference proteome</keyword>
<feature type="signal peptide" evidence="1">
    <location>
        <begin position="1"/>
        <end position="22"/>
    </location>
</feature>
<dbReference type="Proteomes" id="UP001152799">
    <property type="component" value="Chromosome 3"/>
</dbReference>
<keyword evidence="1" id="KW-0732">Signal</keyword>
<feature type="chain" id="PRO_5040234108" evidence="1">
    <location>
        <begin position="23"/>
        <end position="108"/>
    </location>
</feature>